<name>A0AAV5EA60_ELECO</name>
<evidence type="ECO:0000256" key="1">
    <source>
        <dbReference type="SAM" id="MobiDB-lite"/>
    </source>
</evidence>
<evidence type="ECO:0000313" key="2">
    <source>
        <dbReference type="EMBL" id="GJN19638.1"/>
    </source>
</evidence>
<protein>
    <submittedName>
        <fullName evidence="2">Uncharacterized protein</fullName>
    </submittedName>
</protein>
<dbReference type="AlphaFoldDB" id="A0AAV5EA60"/>
<organism evidence="2 3">
    <name type="scientific">Eleusine coracana subsp. coracana</name>
    <dbReference type="NCBI Taxonomy" id="191504"/>
    <lineage>
        <taxon>Eukaryota</taxon>
        <taxon>Viridiplantae</taxon>
        <taxon>Streptophyta</taxon>
        <taxon>Embryophyta</taxon>
        <taxon>Tracheophyta</taxon>
        <taxon>Spermatophyta</taxon>
        <taxon>Magnoliopsida</taxon>
        <taxon>Liliopsida</taxon>
        <taxon>Poales</taxon>
        <taxon>Poaceae</taxon>
        <taxon>PACMAD clade</taxon>
        <taxon>Chloridoideae</taxon>
        <taxon>Cynodonteae</taxon>
        <taxon>Eleusininae</taxon>
        <taxon>Eleusine</taxon>
    </lineage>
</organism>
<feature type="region of interest" description="Disordered" evidence="1">
    <location>
        <begin position="1"/>
        <end position="31"/>
    </location>
</feature>
<dbReference type="Proteomes" id="UP001054889">
    <property type="component" value="Unassembled WGS sequence"/>
</dbReference>
<accession>A0AAV5EA60</accession>
<reference evidence="2" key="2">
    <citation type="submission" date="2021-12" db="EMBL/GenBank/DDBJ databases">
        <title>Resequencing data analysis of finger millet.</title>
        <authorList>
            <person name="Hatakeyama M."/>
            <person name="Aluri S."/>
            <person name="Balachadran M.T."/>
            <person name="Sivarajan S.R."/>
            <person name="Poveda L."/>
            <person name="Shimizu-Inatsugi R."/>
            <person name="Schlapbach R."/>
            <person name="Sreeman S.M."/>
            <person name="Shimizu K.K."/>
        </authorList>
    </citation>
    <scope>NUCLEOTIDE SEQUENCE</scope>
</reference>
<keyword evidence="3" id="KW-1185">Reference proteome</keyword>
<gene>
    <name evidence="2" type="primary">gb06933</name>
    <name evidence="2" type="ORF">PR202_gb06933</name>
</gene>
<proteinExistence type="predicted"/>
<reference evidence="2" key="1">
    <citation type="journal article" date="2018" name="DNA Res.">
        <title>Multiple hybrid de novo genome assembly of finger millet, an orphan allotetraploid crop.</title>
        <authorList>
            <person name="Hatakeyama M."/>
            <person name="Aluri S."/>
            <person name="Balachadran M.T."/>
            <person name="Sivarajan S.R."/>
            <person name="Patrignani A."/>
            <person name="Gruter S."/>
            <person name="Poveda L."/>
            <person name="Shimizu-Inatsugi R."/>
            <person name="Baeten J."/>
            <person name="Francoijs K.J."/>
            <person name="Nataraja K.N."/>
            <person name="Reddy Y.A.N."/>
            <person name="Phadnis S."/>
            <person name="Ravikumar R.L."/>
            <person name="Schlapbach R."/>
            <person name="Sreeman S.M."/>
            <person name="Shimizu K.K."/>
        </authorList>
    </citation>
    <scope>NUCLEOTIDE SEQUENCE</scope>
</reference>
<feature type="region of interest" description="Disordered" evidence="1">
    <location>
        <begin position="63"/>
        <end position="141"/>
    </location>
</feature>
<dbReference type="EMBL" id="BQKI01000074">
    <property type="protein sequence ID" value="GJN19638.1"/>
    <property type="molecule type" value="Genomic_DNA"/>
</dbReference>
<evidence type="ECO:0000313" key="3">
    <source>
        <dbReference type="Proteomes" id="UP001054889"/>
    </source>
</evidence>
<sequence>MRRVGRRNSRDVLGKAPKSAPPFTLHAEDRDAASIHGDGQEKIALPARGGVGAGDVLLGGEGPVAVGGDGTRGDRAAGRGRSSGRRRSLRTGMELEEEDGIHGRRMRSTGGEAGSRLEVMDGIHGQGGGIALRGDVRDPRA</sequence>
<comment type="caution">
    <text evidence="2">The sequence shown here is derived from an EMBL/GenBank/DDBJ whole genome shotgun (WGS) entry which is preliminary data.</text>
</comment>